<name>A0ACB9T0D8_HOLOL</name>
<protein>
    <submittedName>
        <fullName evidence="1">Phospholipase b plb1</fullName>
    </submittedName>
</protein>
<sequence length="305" mass="34744">MVVLLTITIVETQRTYLDNFYIKGRLGRVLLDRFVDQVRSQQYRNQLQKNQDTIDNSDPFPCETTGFRSDEKPDSVHRLKPGDIDVIGAMGDSLTAGFGALSHTLLDLFRDYRGVSFPIGGEKTWRQYMTLPNILKEFNPNLVGYALRASNTVERASQFNVAEDSAVSADMPYMAKVLLKRITTDKRVNIKEDWKMILIFIGANDFCQSCFDRGTETILAKHKKDLLAVLRMLRDNLPRTFVGIVNPPCKYTTTLSQLEIHSLVPNYLHDQSHLPFTSKFRSRSSDIELRAKNSSGTNFLKPDPQ</sequence>
<evidence type="ECO:0000313" key="1">
    <source>
        <dbReference type="EMBL" id="KAI4460271.1"/>
    </source>
</evidence>
<accession>A0ACB9T0D8</accession>
<organism evidence="1 2">
    <name type="scientific">Holotrichia oblita</name>
    <name type="common">Chafer beetle</name>
    <dbReference type="NCBI Taxonomy" id="644536"/>
    <lineage>
        <taxon>Eukaryota</taxon>
        <taxon>Metazoa</taxon>
        <taxon>Ecdysozoa</taxon>
        <taxon>Arthropoda</taxon>
        <taxon>Hexapoda</taxon>
        <taxon>Insecta</taxon>
        <taxon>Pterygota</taxon>
        <taxon>Neoptera</taxon>
        <taxon>Endopterygota</taxon>
        <taxon>Coleoptera</taxon>
        <taxon>Polyphaga</taxon>
        <taxon>Scarabaeiformia</taxon>
        <taxon>Scarabaeidae</taxon>
        <taxon>Melolonthinae</taxon>
        <taxon>Holotrichia</taxon>
    </lineage>
</organism>
<dbReference type="Proteomes" id="UP001056778">
    <property type="component" value="Chromosome 6"/>
</dbReference>
<dbReference type="EMBL" id="CM043020">
    <property type="protein sequence ID" value="KAI4460271.1"/>
    <property type="molecule type" value="Genomic_DNA"/>
</dbReference>
<reference evidence="1" key="1">
    <citation type="submission" date="2022-04" db="EMBL/GenBank/DDBJ databases">
        <title>Chromosome-scale genome assembly of Holotrichia oblita Faldermann.</title>
        <authorList>
            <person name="Rongchong L."/>
        </authorList>
    </citation>
    <scope>NUCLEOTIDE SEQUENCE</scope>
    <source>
        <strain evidence="1">81SQS9</strain>
    </source>
</reference>
<evidence type="ECO:0000313" key="2">
    <source>
        <dbReference type="Proteomes" id="UP001056778"/>
    </source>
</evidence>
<keyword evidence="2" id="KW-1185">Reference proteome</keyword>
<gene>
    <name evidence="1" type="ORF">MML48_6g00006389</name>
</gene>
<proteinExistence type="predicted"/>
<comment type="caution">
    <text evidence="1">The sequence shown here is derived from an EMBL/GenBank/DDBJ whole genome shotgun (WGS) entry which is preliminary data.</text>
</comment>